<protein>
    <submittedName>
        <fullName evidence="1">18766_t:CDS:1</fullName>
    </submittedName>
</protein>
<feature type="non-terminal residue" evidence="1">
    <location>
        <position position="69"/>
    </location>
</feature>
<reference evidence="1" key="1">
    <citation type="submission" date="2021-06" db="EMBL/GenBank/DDBJ databases">
        <authorList>
            <person name="Kallberg Y."/>
            <person name="Tangrot J."/>
            <person name="Rosling A."/>
        </authorList>
    </citation>
    <scope>NUCLEOTIDE SEQUENCE</scope>
    <source>
        <strain evidence="1">MA461A</strain>
    </source>
</reference>
<comment type="caution">
    <text evidence="1">The sequence shown here is derived from an EMBL/GenBank/DDBJ whole genome shotgun (WGS) entry which is preliminary data.</text>
</comment>
<name>A0ACA9SEX5_9GLOM</name>
<proteinExistence type="predicted"/>
<dbReference type="Proteomes" id="UP000789920">
    <property type="component" value="Unassembled WGS sequence"/>
</dbReference>
<evidence type="ECO:0000313" key="1">
    <source>
        <dbReference type="EMBL" id="CAG8836345.1"/>
    </source>
</evidence>
<sequence>MPGVIVEDLFHQQTNVLTAAQEVLMNKRIKLCGKKFLLIELLNYYVSNKEFILIEITLLTTTVQSLINE</sequence>
<gene>
    <name evidence="1" type="ORF">RPERSI_LOCUS29899</name>
</gene>
<accession>A0ACA9SEX5</accession>
<organism evidence="1 2">
    <name type="scientific">Racocetra persica</name>
    <dbReference type="NCBI Taxonomy" id="160502"/>
    <lineage>
        <taxon>Eukaryota</taxon>
        <taxon>Fungi</taxon>
        <taxon>Fungi incertae sedis</taxon>
        <taxon>Mucoromycota</taxon>
        <taxon>Glomeromycotina</taxon>
        <taxon>Glomeromycetes</taxon>
        <taxon>Diversisporales</taxon>
        <taxon>Gigasporaceae</taxon>
        <taxon>Racocetra</taxon>
    </lineage>
</organism>
<keyword evidence="2" id="KW-1185">Reference proteome</keyword>
<evidence type="ECO:0000313" key="2">
    <source>
        <dbReference type="Proteomes" id="UP000789920"/>
    </source>
</evidence>
<dbReference type="EMBL" id="CAJVQC010114419">
    <property type="protein sequence ID" value="CAG8836345.1"/>
    <property type="molecule type" value="Genomic_DNA"/>
</dbReference>